<evidence type="ECO:0000313" key="4">
    <source>
        <dbReference type="EMBL" id="KAJ3452742.1"/>
    </source>
</evidence>
<proteinExistence type="predicted"/>
<feature type="transmembrane region" description="Helical" evidence="1">
    <location>
        <begin position="101"/>
        <end position="122"/>
    </location>
</feature>
<evidence type="ECO:0000313" key="5">
    <source>
        <dbReference type="Proteomes" id="UP001146793"/>
    </source>
</evidence>
<accession>A0AAV8AF49</accession>
<protein>
    <recommendedName>
        <fullName evidence="3">Phosphatidic acid phosphatase type 2/haloperoxidase domain-containing protein</fullName>
    </recommendedName>
</protein>
<name>A0AAV8AF49_9EUKA</name>
<feature type="transmembrane region" description="Helical" evidence="1">
    <location>
        <begin position="256"/>
        <end position="275"/>
    </location>
</feature>
<dbReference type="PANTHER" id="PTHR14969:SF13">
    <property type="entry name" value="AT30094P"/>
    <property type="match status" value="1"/>
</dbReference>
<feature type="transmembrane region" description="Helical" evidence="1">
    <location>
        <begin position="192"/>
        <end position="212"/>
    </location>
</feature>
<keyword evidence="2" id="KW-0732">Signal</keyword>
<sequence length="402" mass="45829">MLKTSLLCILIFLISLHTAECSQYCQNVNGDMFLNKCFKDQTNGFWSLLADTIKWWVNPRTDAIILSVIILGLPFMMFGTKKRVSVSELLYSKYISSKFALLNLLHRICYALVLDIVLLSVFRQRRPCKCDLDGSGNYVHIGSIYGMPSAEAMNGALVAISIFDFAPINVAVSRIFSALILLIVMAERVALGYHTIGQVTVGASIGVALHFCSTRLPQWFNFADSIVQFILSWWVLLLDNESIKVERGSLSNQYAWVMWGNSFLLIEFFLSFRMWSKVIGWKQTKFSYSSILQFLNQNKKKLYTNAIRSKTLIKEISTNQNYETSPTDFSDDDFTNTSDLSINQTSNNSQKEKESIPFVRGNKQKISISHISDFWFSFVVILVFGFGFLFFQTSITQYAYPV</sequence>
<organism evidence="4 5">
    <name type="scientific">Anaeramoeba flamelloides</name>
    <dbReference type="NCBI Taxonomy" id="1746091"/>
    <lineage>
        <taxon>Eukaryota</taxon>
        <taxon>Metamonada</taxon>
        <taxon>Anaeramoebidae</taxon>
        <taxon>Anaeramoeba</taxon>
    </lineage>
</organism>
<evidence type="ECO:0000259" key="3">
    <source>
        <dbReference type="Pfam" id="PF01569"/>
    </source>
</evidence>
<dbReference type="InterPro" id="IPR000326">
    <property type="entry name" value="PAP2/HPO"/>
</dbReference>
<gene>
    <name evidence="4" type="ORF">M0812_04517</name>
</gene>
<comment type="caution">
    <text evidence="4">The sequence shown here is derived from an EMBL/GenBank/DDBJ whole genome shotgun (WGS) entry which is preliminary data.</text>
</comment>
<dbReference type="AlphaFoldDB" id="A0AAV8AF49"/>
<evidence type="ECO:0000256" key="2">
    <source>
        <dbReference type="SAM" id="SignalP"/>
    </source>
</evidence>
<feature type="domain" description="Phosphatidic acid phosphatase type 2/haloperoxidase" evidence="3">
    <location>
        <begin position="108"/>
        <end position="220"/>
    </location>
</feature>
<evidence type="ECO:0000256" key="1">
    <source>
        <dbReference type="SAM" id="Phobius"/>
    </source>
</evidence>
<dbReference type="Pfam" id="PF01569">
    <property type="entry name" value="PAP2"/>
    <property type="match status" value="1"/>
</dbReference>
<keyword evidence="1" id="KW-0472">Membrane</keyword>
<reference evidence="4" key="1">
    <citation type="submission" date="2022-08" db="EMBL/GenBank/DDBJ databases">
        <title>Novel sulphate-reducing endosymbionts in the free-living metamonad Anaeramoeba.</title>
        <authorList>
            <person name="Jerlstrom-Hultqvist J."/>
            <person name="Cepicka I."/>
            <person name="Gallot-Lavallee L."/>
            <person name="Salas-Leiva D."/>
            <person name="Curtis B.A."/>
            <person name="Zahonova K."/>
            <person name="Pipaliya S."/>
            <person name="Dacks J."/>
            <person name="Roger A.J."/>
        </authorList>
    </citation>
    <scope>NUCLEOTIDE SEQUENCE</scope>
    <source>
        <strain evidence="4">Busselton2</strain>
    </source>
</reference>
<dbReference type="EMBL" id="JANTQA010000008">
    <property type="protein sequence ID" value="KAJ3452742.1"/>
    <property type="molecule type" value="Genomic_DNA"/>
</dbReference>
<keyword evidence="1" id="KW-1133">Transmembrane helix</keyword>
<dbReference type="Proteomes" id="UP001146793">
    <property type="component" value="Unassembled WGS sequence"/>
</dbReference>
<feature type="transmembrane region" description="Helical" evidence="1">
    <location>
        <begin position="63"/>
        <end position="80"/>
    </location>
</feature>
<dbReference type="PANTHER" id="PTHR14969">
    <property type="entry name" value="SPHINGOSINE-1-PHOSPHATE PHOSPHOHYDROLASE"/>
    <property type="match status" value="1"/>
</dbReference>
<feature type="transmembrane region" description="Helical" evidence="1">
    <location>
        <begin position="374"/>
        <end position="395"/>
    </location>
</feature>
<feature type="transmembrane region" description="Helical" evidence="1">
    <location>
        <begin position="219"/>
        <end position="236"/>
    </location>
</feature>
<feature type="signal peptide" evidence="2">
    <location>
        <begin position="1"/>
        <end position="21"/>
    </location>
</feature>
<dbReference type="Gene3D" id="1.20.144.10">
    <property type="entry name" value="Phosphatidic acid phosphatase type 2/haloperoxidase"/>
    <property type="match status" value="1"/>
</dbReference>
<keyword evidence="1" id="KW-0812">Transmembrane</keyword>
<dbReference type="SUPFAM" id="SSF48317">
    <property type="entry name" value="Acid phosphatase/Vanadium-dependent haloperoxidase"/>
    <property type="match status" value="1"/>
</dbReference>
<dbReference type="InterPro" id="IPR036938">
    <property type="entry name" value="PAP2/HPO_sf"/>
</dbReference>
<dbReference type="GO" id="GO:0042392">
    <property type="term" value="F:sphingosine-1-phosphate phosphatase activity"/>
    <property type="evidence" value="ECO:0007669"/>
    <property type="project" value="TreeGrafter"/>
</dbReference>
<feature type="chain" id="PRO_5043742666" description="Phosphatidic acid phosphatase type 2/haloperoxidase domain-containing protein" evidence="2">
    <location>
        <begin position="22"/>
        <end position="402"/>
    </location>
</feature>